<keyword evidence="3" id="KW-1185">Reference proteome</keyword>
<dbReference type="PROSITE" id="PS51257">
    <property type="entry name" value="PROKAR_LIPOPROTEIN"/>
    <property type="match status" value="1"/>
</dbReference>
<dbReference type="RefSeq" id="WP_188752490.1">
    <property type="nucleotide sequence ID" value="NZ_BMIK01000012.1"/>
</dbReference>
<feature type="signal peptide" evidence="1">
    <location>
        <begin position="1"/>
        <end position="21"/>
    </location>
</feature>
<feature type="chain" id="PRO_5046258836" evidence="1">
    <location>
        <begin position="22"/>
        <end position="145"/>
    </location>
</feature>
<organism evidence="2 3">
    <name type="scientific">Parapedobacter defluvii</name>
    <dbReference type="NCBI Taxonomy" id="2045106"/>
    <lineage>
        <taxon>Bacteria</taxon>
        <taxon>Pseudomonadati</taxon>
        <taxon>Bacteroidota</taxon>
        <taxon>Sphingobacteriia</taxon>
        <taxon>Sphingobacteriales</taxon>
        <taxon>Sphingobacteriaceae</taxon>
        <taxon>Parapedobacter</taxon>
    </lineage>
</organism>
<name>A0ABQ1ME31_9SPHI</name>
<evidence type="ECO:0000313" key="3">
    <source>
        <dbReference type="Proteomes" id="UP000597338"/>
    </source>
</evidence>
<sequence length="145" mass="16060">MKTIFLSAFFLTTLMSLTSCKKDADDTQPAGANEVTTLEVEYRTTTAVYGMEYTFRLKFEKISSVKEYGIIFIPWISEKSGTTPTVGGKDAILIPFTDKPGKAGTVLSSQVTFPFSYFNDANYRAYAVLTDGTVIYGEILHIVFS</sequence>
<evidence type="ECO:0000313" key="2">
    <source>
        <dbReference type="EMBL" id="GGC37739.1"/>
    </source>
</evidence>
<gene>
    <name evidence="2" type="ORF">GCM10011386_32320</name>
</gene>
<keyword evidence="1" id="KW-0732">Signal</keyword>
<accession>A0ABQ1ME31</accession>
<proteinExistence type="predicted"/>
<evidence type="ECO:0000256" key="1">
    <source>
        <dbReference type="SAM" id="SignalP"/>
    </source>
</evidence>
<reference evidence="3" key="1">
    <citation type="journal article" date="2019" name="Int. J. Syst. Evol. Microbiol.">
        <title>The Global Catalogue of Microorganisms (GCM) 10K type strain sequencing project: providing services to taxonomists for standard genome sequencing and annotation.</title>
        <authorList>
            <consortium name="The Broad Institute Genomics Platform"/>
            <consortium name="The Broad Institute Genome Sequencing Center for Infectious Disease"/>
            <person name="Wu L."/>
            <person name="Ma J."/>
        </authorList>
    </citation>
    <scope>NUCLEOTIDE SEQUENCE [LARGE SCALE GENOMIC DNA]</scope>
    <source>
        <strain evidence="3">CGMCC 1.15342</strain>
    </source>
</reference>
<protein>
    <submittedName>
        <fullName evidence="2">Uncharacterized protein</fullName>
    </submittedName>
</protein>
<comment type="caution">
    <text evidence="2">The sequence shown here is derived from an EMBL/GenBank/DDBJ whole genome shotgun (WGS) entry which is preliminary data.</text>
</comment>
<dbReference type="Proteomes" id="UP000597338">
    <property type="component" value="Unassembled WGS sequence"/>
</dbReference>
<dbReference type="EMBL" id="BMIK01000012">
    <property type="protein sequence ID" value="GGC37739.1"/>
    <property type="molecule type" value="Genomic_DNA"/>
</dbReference>